<name>A0AA96WYM1_9CYAN</name>
<sequence length="89" mass="9763">MLYSGQAFGKLSRAVANAVLKSAGELGVVIETDCILLSYRFSLGNDAFLMRLPVGFSSVLYRLHTPGRTDGIDDLQKSIQEWPPGSIFR</sequence>
<reference evidence="1" key="1">
    <citation type="submission" date="2020-05" db="EMBL/GenBank/DDBJ databases">
        <authorList>
            <person name="Zhu T."/>
            <person name="Keshari N."/>
            <person name="Lu X."/>
        </authorList>
    </citation>
    <scope>NUCLEOTIDE SEQUENCE</scope>
    <source>
        <strain evidence="1">NK1-12</strain>
    </source>
</reference>
<dbReference type="EMBL" id="CP053587">
    <property type="protein sequence ID" value="WNZ27132.1"/>
    <property type="molecule type" value="Genomic_DNA"/>
</dbReference>
<organism evidence="1">
    <name type="scientific">Leptolyngbya sp. NK1-12</name>
    <dbReference type="NCBI Taxonomy" id="2547451"/>
    <lineage>
        <taxon>Bacteria</taxon>
        <taxon>Bacillati</taxon>
        <taxon>Cyanobacteriota</taxon>
        <taxon>Cyanophyceae</taxon>
        <taxon>Leptolyngbyales</taxon>
        <taxon>Leptolyngbyaceae</taxon>
        <taxon>Leptolyngbya group</taxon>
        <taxon>Leptolyngbya</taxon>
    </lineage>
</organism>
<dbReference type="AlphaFoldDB" id="A0AA96WYM1"/>
<gene>
    <name evidence="1" type="ORF">HJG54_29925</name>
</gene>
<proteinExistence type="predicted"/>
<protein>
    <submittedName>
        <fullName evidence="1">Uncharacterized protein</fullName>
    </submittedName>
</protein>
<dbReference type="RefSeq" id="WP_316436757.1">
    <property type="nucleotide sequence ID" value="NZ_CP053587.1"/>
</dbReference>
<evidence type="ECO:0000313" key="1">
    <source>
        <dbReference type="EMBL" id="WNZ27132.1"/>
    </source>
</evidence>
<accession>A0AA96WYM1</accession>